<reference evidence="2" key="2">
    <citation type="journal article" date="2017" name="Nat. Plants">
        <title>The Aegilops tauschii genome reveals multiple impacts of transposons.</title>
        <authorList>
            <person name="Zhao G."/>
            <person name="Zou C."/>
            <person name="Li K."/>
            <person name="Wang K."/>
            <person name="Li T."/>
            <person name="Gao L."/>
            <person name="Zhang X."/>
            <person name="Wang H."/>
            <person name="Yang Z."/>
            <person name="Liu X."/>
            <person name="Jiang W."/>
            <person name="Mao L."/>
            <person name="Kong X."/>
            <person name="Jiao Y."/>
            <person name="Jia J."/>
        </authorList>
    </citation>
    <scope>NUCLEOTIDE SEQUENCE [LARGE SCALE GENOMIC DNA]</scope>
    <source>
        <strain evidence="2">cv. AL8/78</strain>
    </source>
</reference>
<protein>
    <submittedName>
        <fullName evidence="1">Uncharacterized protein</fullName>
    </submittedName>
</protein>
<sequence>ADVKQGEHACFIKRINCWLRLSKNSVLCAVQLDICGECFAGGKQSNNKPVWMVPRFKMSLILAIVGQVLLLERQEARTAQQEVCVVIPWFFPSGWMCFSRKIVYAKMM</sequence>
<dbReference type="Gramene" id="AET0Gv20154800.5">
    <property type="protein sequence ID" value="AET0Gv20154800.5"/>
    <property type="gene ID" value="AET0Gv20154800"/>
</dbReference>
<keyword evidence="2" id="KW-1185">Reference proteome</keyword>
<evidence type="ECO:0000313" key="2">
    <source>
        <dbReference type="Proteomes" id="UP000015105"/>
    </source>
</evidence>
<organism evidence="1 2">
    <name type="scientific">Aegilops tauschii subsp. strangulata</name>
    <name type="common">Goatgrass</name>
    <dbReference type="NCBI Taxonomy" id="200361"/>
    <lineage>
        <taxon>Eukaryota</taxon>
        <taxon>Viridiplantae</taxon>
        <taxon>Streptophyta</taxon>
        <taxon>Embryophyta</taxon>
        <taxon>Tracheophyta</taxon>
        <taxon>Spermatophyta</taxon>
        <taxon>Magnoliopsida</taxon>
        <taxon>Liliopsida</taxon>
        <taxon>Poales</taxon>
        <taxon>Poaceae</taxon>
        <taxon>BOP clade</taxon>
        <taxon>Pooideae</taxon>
        <taxon>Triticodae</taxon>
        <taxon>Triticeae</taxon>
        <taxon>Triticinae</taxon>
        <taxon>Aegilops</taxon>
    </lineage>
</organism>
<reference evidence="2" key="1">
    <citation type="journal article" date="2014" name="Science">
        <title>Ancient hybridizations among the ancestral genomes of bread wheat.</title>
        <authorList>
            <consortium name="International Wheat Genome Sequencing Consortium,"/>
            <person name="Marcussen T."/>
            <person name="Sandve S.R."/>
            <person name="Heier L."/>
            <person name="Spannagl M."/>
            <person name="Pfeifer M."/>
            <person name="Jakobsen K.S."/>
            <person name="Wulff B.B."/>
            <person name="Steuernagel B."/>
            <person name="Mayer K.F."/>
            <person name="Olsen O.A."/>
        </authorList>
    </citation>
    <scope>NUCLEOTIDE SEQUENCE [LARGE SCALE GENOMIC DNA]</scope>
    <source>
        <strain evidence="2">cv. AL8/78</strain>
    </source>
</reference>
<evidence type="ECO:0000313" key="1">
    <source>
        <dbReference type="EnsemblPlants" id="AET0Gv20154800.5"/>
    </source>
</evidence>
<dbReference type="Proteomes" id="UP000015105">
    <property type="component" value="Unassembled WGS sequence"/>
</dbReference>
<reference evidence="1" key="3">
    <citation type="submission" date="2019-03" db="UniProtKB">
        <authorList>
            <consortium name="EnsemblPlants"/>
        </authorList>
    </citation>
    <scope>IDENTIFICATION</scope>
</reference>
<name>A0A452XGZ0_AEGTS</name>
<accession>A0A452XGZ0</accession>
<dbReference type="EnsemblPlants" id="AET0Gv20154800.5">
    <property type="protein sequence ID" value="AET0Gv20154800.5"/>
    <property type="gene ID" value="AET0Gv20154800"/>
</dbReference>
<proteinExistence type="predicted"/>
<dbReference type="AlphaFoldDB" id="A0A452XGZ0"/>